<evidence type="ECO:0000259" key="7">
    <source>
        <dbReference type="PROSITE" id="PS51755"/>
    </source>
</evidence>
<feature type="DNA-binding region" description="OmpR/PhoB-type" evidence="5">
    <location>
        <begin position="131"/>
        <end position="227"/>
    </location>
</feature>
<evidence type="ECO:0000256" key="5">
    <source>
        <dbReference type="PROSITE-ProRule" id="PRU01091"/>
    </source>
</evidence>
<dbReference type="PROSITE" id="PS51755">
    <property type="entry name" value="OMPR_PHOB"/>
    <property type="match status" value="1"/>
</dbReference>
<evidence type="ECO:0000313" key="8">
    <source>
        <dbReference type="EMBL" id="MFC4665554.1"/>
    </source>
</evidence>
<dbReference type="SMART" id="SM00862">
    <property type="entry name" value="Trans_reg_C"/>
    <property type="match status" value="1"/>
</dbReference>
<feature type="modified residue" description="4-aspartylphosphate" evidence="4">
    <location>
        <position position="55"/>
    </location>
</feature>
<evidence type="ECO:0000256" key="3">
    <source>
        <dbReference type="ARBA" id="ARBA00023125"/>
    </source>
</evidence>
<feature type="domain" description="OmpR/PhoB-type" evidence="7">
    <location>
        <begin position="131"/>
        <end position="227"/>
    </location>
</feature>
<dbReference type="SMART" id="SM00448">
    <property type="entry name" value="REC"/>
    <property type="match status" value="1"/>
</dbReference>
<dbReference type="PROSITE" id="PS50110">
    <property type="entry name" value="RESPONSE_REGULATORY"/>
    <property type="match status" value="1"/>
</dbReference>
<keyword evidence="1 4" id="KW-0597">Phosphoprotein</keyword>
<feature type="domain" description="Response regulatory" evidence="6">
    <location>
        <begin position="7"/>
        <end position="120"/>
    </location>
</feature>
<gene>
    <name evidence="8" type="ORF">ACFO3G_02830</name>
</gene>
<evidence type="ECO:0000313" key="9">
    <source>
        <dbReference type="Proteomes" id="UP001596020"/>
    </source>
</evidence>
<sequence>MNNQKVKILIVDDEPDIREILRFNLENEGYEIDEASSAEEADKILTFEHRLILLDVMMGGMSGYQYASLLRKKSNEIPIIFLTAKNTENDMLTGFSTGADDYVPKPFSIKEVMARVKSILRRVSLNNSIEESILKEGDLTLDLTSKEVKILDQQVDLTRTEYNILYLLFSNRGKVFSRAEILDSAWPEDGIVLERTVDVHIARLRKKLGSYGELITNRTGYGYTFKVK</sequence>
<dbReference type="InterPro" id="IPR039420">
    <property type="entry name" value="WalR-like"/>
</dbReference>
<dbReference type="Proteomes" id="UP001596020">
    <property type="component" value="Unassembled WGS sequence"/>
</dbReference>
<dbReference type="Pfam" id="PF00072">
    <property type="entry name" value="Response_reg"/>
    <property type="match status" value="1"/>
</dbReference>
<organism evidence="8 9">
    <name type="scientific">Falsiporphyromonas endometrii</name>
    <dbReference type="NCBI Taxonomy" id="1387297"/>
    <lineage>
        <taxon>Bacteria</taxon>
        <taxon>Pseudomonadati</taxon>
        <taxon>Bacteroidota</taxon>
        <taxon>Bacteroidia</taxon>
        <taxon>Bacteroidales</taxon>
        <taxon>Porphyromonadaceae</taxon>
        <taxon>Falsiporphyromonas</taxon>
    </lineage>
</organism>
<dbReference type="InterPro" id="IPR011006">
    <property type="entry name" value="CheY-like_superfamily"/>
</dbReference>
<dbReference type="CDD" id="cd17574">
    <property type="entry name" value="REC_OmpR"/>
    <property type="match status" value="1"/>
</dbReference>
<dbReference type="Gene3D" id="1.10.10.10">
    <property type="entry name" value="Winged helix-like DNA-binding domain superfamily/Winged helix DNA-binding domain"/>
    <property type="match status" value="1"/>
</dbReference>
<comment type="caution">
    <text evidence="8">The sequence shown here is derived from an EMBL/GenBank/DDBJ whole genome shotgun (WGS) entry which is preliminary data.</text>
</comment>
<name>A0ABV9K675_9PORP</name>
<keyword evidence="9" id="KW-1185">Reference proteome</keyword>
<dbReference type="PANTHER" id="PTHR48111">
    <property type="entry name" value="REGULATOR OF RPOS"/>
    <property type="match status" value="1"/>
</dbReference>
<evidence type="ECO:0000256" key="4">
    <source>
        <dbReference type="PROSITE-ProRule" id="PRU00169"/>
    </source>
</evidence>
<evidence type="ECO:0000256" key="1">
    <source>
        <dbReference type="ARBA" id="ARBA00022553"/>
    </source>
</evidence>
<reference evidence="9" key="1">
    <citation type="journal article" date="2019" name="Int. J. Syst. Evol. Microbiol.">
        <title>The Global Catalogue of Microorganisms (GCM) 10K type strain sequencing project: providing services to taxonomists for standard genome sequencing and annotation.</title>
        <authorList>
            <consortium name="The Broad Institute Genomics Platform"/>
            <consortium name="The Broad Institute Genome Sequencing Center for Infectious Disease"/>
            <person name="Wu L."/>
            <person name="Ma J."/>
        </authorList>
    </citation>
    <scope>NUCLEOTIDE SEQUENCE [LARGE SCALE GENOMIC DNA]</scope>
    <source>
        <strain evidence="9">CGMCC 4.7357</strain>
    </source>
</reference>
<keyword evidence="3 5" id="KW-0238">DNA-binding</keyword>
<dbReference type="CDD" id="cd00383">
    <property type="entry name" value="trans_reg_C"/>
    <property type="match status" value="1"/>
</dbReference>
<dbReference type="Gene3D" id="3.40.50.2300">
    <property type="match status" value="1"/>
</dbReference>
<dbReference type="EMBL" id="JBHSGO010000048">
    <property type="protein sequence ID" value="MFC4665554.1"/>
    <property type="molecule type" value="Genomic_DNA"/>
</dbReference>
<dbReference type="SUPFAM" id="SSF52172">
    <property type="entry name" value="CheY-like"/>
    <property type="match status" value="1"/>
</dbReference>
<accession>A0ABV9K675</accession>
<keyword evidence="2" id="KW-0902">Two-component regulatory system</keyword>
<dbReference type="InterPro" id="IPR001867">
    <property type="entry name" value="OmpR/PhoB-type_DNA-bd"/>
</dbReference>
<dbReference type="Pfam" id="PF00486">
    <property type="entry name" value="Trans_reg_C"/>
    <property type="match status" value="1"/>
</dbReference>
<protein>
    <submittedName>
        <fullName evidence="8">Response regulator transcription factor</fullName>
    </submittedName>
</protein>
<dbReference type="InterPro" id="IPR001789">
    <property type="entry name" value="Sig_transdc_resp-reg_receiver"/>
</dbReference>
<dbReference type="PANTHER" id="PTHR48111:SF40">
    <property type="entry name" value="PHOSPHATE REGULON TRANSCRIPTIONAL REGULATORY PROTEIN PHOB"/>
    <property type="match status" value="1"/>
</dbReference>
<evidence type="ECO:0000259" key="6">
    <source>
        <dbReference type="PROSITE" id="PS50110"/>
    </source>
</evidence>
<evidence type="ECO:0000256" key="2">
    <source>
        <dbReference type="ARBA" id="ARBA00023012"/>
    </source>
</evidence>
<proteinExistence type="predicted"/>
<dbReference type="InterPro" id="IPR016032">
    <property type="entry name" value="Sig_transdc_resp-reg_C-effctor"/>
</dbReference>
<dbReference type="Gene3D" id="6.10.250.690">
    <property type="match status" value="1"/>
</dbReference>
<dbReference type="SUPFAM" id="SSF46894">
    <property type="entry name" value="C-terminal effector domain of the bipartite response regulators"/>
    <property type="match status" value="1"/>
</dbReference>
<dbReference type="RefSeq" id="WP_380077801.1">
    <property type="nucleotide sequence ID" value="NZ_JBHSGO010000048.1"/>
</dbReference>
<dbReference type="InterPro" id="IPR036388">
    <property type="entry name" value="WH-like_DNA-bd_sf"/>
</dbReference>